<dbReference type="EMBL" id="CP098502">
    <property type="protein sequence ID" value="UTI64023.1"/>
    <property type="molecule type" value="Genomic_DNA"/>
</dbReference>
<evidence type="ECO:0000313" key="3">
    <source>
        <dbReference type="Proteomes" id="UP001056035"/>
    </source>
</evidence>
<dbReference type="InterPro" id="IPR021440">
    <property type="entry name" value="DUF3089"/>
</dbReference>
<dbReference type="InterPro" id="IPR006311">
    <property type="entry name" value="TAT_signal"/>
</dbReference>
<dbReference type="RefSeq" id="WP_254570737.1">
    <property type="nucleotide sequence ID" value="NZ_CP098502.1"/>
</dbReference>
<dbReference type="PROSITE" id="PS51318">
    <property type="entry name" value="TAT"/>
    <property type="match status" value="1"/>
</dbReference>
<evidence type="ECO:0000256" key="1">
    <source>
        <dbReference type="SAM" id="SignalP"/>
    </source>
</evidence>
<proteinExistence type="predicted"/>
<organism evidence="2 3">
    <name type="scientific">Paraconexibacter antarcticus</name>
    <dbReference type="NCBI Taxonomy" id="2949664"/>
    <lineage>
        <taxon>Bacteria</taxon>
        <taxon>Bacillati</taxon>
        <taxon>Actinomycetota</taxon>
        <taxon>Thermoleophilia</taxon>
        <taxon>Solirubrobacterales</taxon>
        <taxon>Paraconexibacteraceae</taxon>
        <taxon>Paraconexibacter</taxon>
    </lineage>
</organism>
<evidence type="ECO:0000313" key="2">
    <source>
        <dbReference type="EMBL" id="UTI64023.1"/>
    </source>
</evidence>
<dbReference type="Pfam" id="PF11288">
    <property type="entry name" value="DUF3089"/>
    <property type="match status" value="1"/>
</dbReference>
<dbReference type="Proteomes" id="UP001056035">
    <property type="component" value="Chromosome"/>
</dbReference>
<feature type="signal peptide" evidence="1">
    <location>
        <begin position="1"/>
        <end position="28"/>
    </location>
</feature>
<dbReference type="Gene3D" id="3.40.50.1820">
    <property type="entry name" value="alpha/beta hydrolase"/>
    <property type="match status" value="1"/>
</dbReference>
<dbReference type="InterPro" id="IPR029058">
    <property type="entry name" value="AB_hydrolase_fold"/>
</dbReference>
<sequence>MTHLRRLLVAFAATAGVAAVGLPGPVAGAVGGVATARADVSWLCRPGEQPDPCRESLATTYVAADGTSRVEHPPLPADPPIDCFYVYPTVSQQLGVNADKRKDPEEIAIARYQASRYSQECRVYAPMYRQLTLASIYTGTPAARAAGRKLAYADVKEAFAAYLAHDNGGRGFVLIGHSQGAGMLRQLVRDVVDGDPAVRARLVSAVLLGGNVLVRRGQTSGGDFEHVPACTAPAQLGCVIAWSTFSDPPPSNTRFGKAPATDITGAGLPAGPQYEVLCTNPASLAANAQAPLSTLVRTDAYPGIIGGGLTLTYGGLPPTAATPWVQPQDHYTARCVDSGGAHVLLLSPVGAARHLNPFPTPDWGVHITDGNIALGNLVSTVHAEASAFLAAAAAKHVRAPRLTMGLAFRGRSAAGGSCARGAIIVRVTGPDRPRVRRVLVTVAGRRVLVTVAGRRVGGDTRAPFRVKVPRRRLRAGALLRIGVRATLKDGRTARLSRTVRTCRG</sequence>
<reference evidence="2 3" key="1">
    <citation type="submission" date="2022-06" db="EMBL/GenBank/DDBJ databases">
        <title>Paraconexibacter antarcticus.</title>
        <authorList>
            <person name="Kim C.S."/>
        </authorList>
    </citation>
    <scope>NUCLEOTIDE SEQUENCE [LARGE SCALE GENOMIC DNA]</scope>
    <source>
        <strain evidence="2 3">02-257</strain>
    </source>
</reference>
<keyword evidence="1" id="KW-0732">Signal</keyword>
<keyword evidence="3" id="KW-1185">Reference proteome</keyword>
<protein>
    <submittedName>
        <fullName evidence="2">DUF3089 domain-containing protein</fullName>
    </submittedName>
</protein>
<accession>A0ABY5DPR4</accession>
<name>A0ABY5DPR4_9ACTN</name>
<gene>
    <name evidence="2" type="ORF">NBH00_22135</name>
</gene>
<dbReference type="SUPFAM" id="SSF53474">
    <property type="entry name" value="alpha/beta-Hydrolases"/>
    <property type="match status" value="2"/>
</dbReference>
<feature type="chain" id="PRO_5045975348" evidence="1">
    <location>
        <begin position="29"/>
        <end position="504"/>
    </location>
</feature>